<dbReference type="Proteomes" id="UP001054252">
    <property type="component" value="Unassembled WGS sequence"/>
</dbReference>
<gene>
    <name evidence="1" type="ORF">SLEP1_g12718</name>
</gene>
<reference evidence="1 2" key="1">
    <citation type="journal article" date="2021" name="Commun. Biol.">
        <title>The genome of Shorea leprosula (Dipterocarpaceae) highlights the ecological relevance of drought in aseasonal tropical rainforests.</title>
        <authorList>
            <person name="Ng K.K.S."/>
            <person name="Kobayashi M.J."/>
            <person name="Fawcett J.A."/>
            <person name="Hatakeyama M."/>
            <person name="Paape T."/>
            <person name="Ng C.H."/>
            <person name="Ang C.C."/>
            <person name="Tnah L.H."/>
            <person name="Lee C.T."/>
            <person name="Nishiyama T."/>
            <person name="Sese J."/>
            <person name="O'Brien M.J."/>
            <person name="Copetti D."/>
            <person name="Mohd Noor M.I."/>
            <person name="Ong R.C."/>
            <person name="Putra M."/>
            <person name="Sireger I.Z."/>
            <person name="Indrioko S."/>
            <person name="Kosugi Y."/>
            <person name="Izuno A."/>
            <person name="Isagi Y."/>
            <person name="Lee S.L."/>
            <person name="Shimizu K.K."/>
        </authorList>
    </citation>
    <scope>NUCLEOTIDE SEQUENCE [LARGE SCALE GENOMIC DNA]</scope>
    <source>
        <strain evidence="1">214</strain>
    </source>
</reference>
<protein>
    <submittedName>
        <fullName evidence="1">Uncharacterized protein</fullName>
    </submittedName>
</protein>
<evidence type="ECO:0000313" key="2">
    <source>
        <dbReference type="Proteomes" id="UP001054252"/>
    </source>
</evidence>
<comment type="caution">
    <text evidence="1">The sequence shown here is derived from an EMBL/GenBank/DDBJ whole genome shotgun (WGS) entry which is preliminary data.</text>
</comment>
<dbReference type="EMBL" id="BPVZ01000015">
    <property type="protein sequence ID" value="GKU99944.1"/>
    <property type="molecule type" value="Genomic_DNA"/>
</dbReference>
<sequence>MIPMKMDMVHLVVVAMAMVGVVATGIWVCNLRKSI</sequence>
<dbReference type="AlphaFoldDB" id="A0AAV5IN77"/>
<keyword evidence="2" id="KW-1185">Reference proteome</keyword>
<proteinExistence type="predicted"/>
<organism evidence="1 2">
    <name type="scientific">Rubroshorea leprosula</name>
    <dbReference type="NCBI Taxonomy" id="152421"/>
    <lineage>
        <taxon>Eukaryota</taxon>
        <taxon>Viridiplantae</taxon>
        <taxon>Streptophyta</taxon>
        <taxon>Embryophyta</taxon>
        <taxon>Tracheophyta</taxon>
        <taxon>Spermatophyta</taxon>
        <taxon>Magnoliopsida</taxon>
        <taxon>eudicotyledons</taxon>
        <taxon>Gunneridae</taxon>
        <taxon>Pentapetalae</taxon>
        <taxon>rosids</taxon>
        <taxon>malvids</taxon>
        <taxon>Malvales</taxon>
        <taxon>Dipterocarpaceae</taxon>
        <taxon>Rubroshorea</taxon>
    </lineage>
</organism>
<name>A0AAV5IN77_9ROSI</name>
<accession>A0AAV5IN77</accession>
<evidence type="ECO:0000313" key="1">
    <source>
        <dbReference type="EMBL" id="GKU99944.1"/>
    </source>
</evidence>